<feature type="compositionally biased region" description="Basic residues" evidence="2">
    <location>
        <begin position="35"/>
        <end position="50"/>
    </location>
</feature>
<name>A0AAV8Y666_9CUCU</name>
<organism evidence="3 4">
    <name type="scientific">Aromia moschata</name>
    <dbReference type="NCBI Taxonomy" id="1265417"/>
    <lineage>
        <taxon>Eukaryota</taxon>
        <taxon>Metazoa</taxon>
        <taxon>Ecdysozoa</taxon>
        <taxon>Arthropoda</taxon>
        <taxon>Hexapoda</taxon>
        <taxon>Insecta</taxon>
        <taxon>Pterygota</taxon>
        <taxon>Neoptera</taxon>
        <taxon>Endopterygota</taxon>
        <taxon>Coleoptera</taxon>
        <taxon>Polyphaga</taxon>
        <taxon>Cucujiformia</taxon>
        <taxon>Chrysomeloidea</taxon>
        <taxon>Cerambycidae</taxon>
        <taxon>Cerambycinae</taxon>
        <taxon>Callichromatini</taxon>
        <taxon>Aromia</taxon>
    </lineage>
</organism>
<comment type="caution">
    <text evidence="3">The sequence shown here is derived from an EMBL/GenBank/DDBJ whole genome shotgun (WGS) entry which is preliminary data.</text>
</comment>
<dbReference type="AlphaFoldDB" id="A0AAV8Y666"/>
<gene>
    <name evidence="3" type="ORF">NQ318_004525</name>
</gene>
<sequence>MNITLEILTYEENQKRPVWKANNSKDFKFSQNSTRRGKRGKATARRRKATRGGTNDDDKRAVRRQQVINTRLNEFSGRIDGVEQQIDQVGINVNRIEKDFQNNKEEVEIKLEDTKRQVQREILEKIEGLGHQLHRTSIADSGDYSTSPGIPLQNLTLMHAERSVHKMLKPPTYDGQSENQRDWDKLVPLFLLSYRNSLHESTTYTPSMLTSGRDMKLPTDLMLGRPLEETEERRNHNLCQNLWRTCEREWTGSTDLPGRS</sequence>
<keyword evidence="4" id="KW-1185">Reference proteome</keyword>
<evidence type="ECO:0000256" key="1">
    <source>
        <dbReference type="SAM" id="Coils"/>
    </source>
</evidence>
<reference evidence="3" key="1">
    <citation type="journal article" date="2023" name="Insect Mol. Biol.">
        <title>Genome sequencing provides insights into the evolution of gene families encoding plant cell wall-degrading enzymes in longhorned beetles.</title>
        <authorList>
            <person name="Shin N.R."/>
            <person name="Okamura Y."/>
            <person name="Kirsch R."/>
            <person name="Pauchet Y."/>
        </authorList>
    </citation>
    <scope>NUCLEOTIDE SEQUENCE</scope>
    <source>
        <strain evidence="3">AMC_N1</strain>
    </source>
</reference>
<keyword evidence="1" id="KW-0175">Coiled coil</keyword>
<dbReference type="Proteomes" id="UP001162162">
    <property type="component" value="Unassembled WGS sequence"/>
</dbReference>
<dbReference type="EMBL" id="JAPWTK010000185">
    <property type="protein sequence ID" value="KAJ8946479.1"/>
    <property type="molecule type" value="Genomic_DNA"/>
</dbReference>
<feature type="region of interest" description="Disordered" evidence="2">
    <location>
        <begin position="21"/>
        <end position="59"/>
    </location>
</feature>
<proteinExistence type="predicted"/>
<dbReference type="InterPro" id="IPR036397">
    <property type="entry name" value="RNaseH_sf"/>
</dbReference>
<feature type="coiled-coil region" evidence="1">
    <location>
        <begin position="79"/>
        <end position="124"/>
    </location>
</feature>
<evidence type="ECO:0000313" key="3">
    <source>
        <dbReference type="EMBL" id="KAJ8946479.1"/>
    </source>
</evidence>
<dbReference type="GO" id="GO:0003676">
    <property type="term" value="F:nucleic acid binding"/>
    <property type="evidence" value="ECO:0007669"/>
    <property type="project" value="InterPro"/>
</dbReference>
<evidence type="ECO:0000313" key="4">
    <source>
        <dbReference type="Proteomes" id="UP001162162"/>
    </source>
</evidence>
<evidence type="ECO:0000256" key="2">
    <source>
        <dbReference type="SAM" id="MobiDB-lite"/>
    </source>
</evidence>
<accession>A0AAV8Y666</accession>
<protein>
    <submittedName>
        <fullName evidence="3">Uncharacterized protein</fullName>
    </submittedName>
</protein>
<dbReference type="Gene3D" id="3.30.420.10">
    <property type="entry name" value="Ribonuclease H-like superfamily/Ribonuclease H"/>
    <property type="match status" value="1"/>
</dbReference>